<accession>A0A4P9VQN9</accession>
<dbReference type="SUPFAM" id="SSF51735">
    <property type="entry name" value="NAD(P)-binding Rossmann-fold domains"/>
    <property type="match status" value="1"/>
</dbReference>
<dbReference type="PROSITE" id="PS00061">
    <property type="entry name" value="ADH_SHORT"/>
    <property type="match status" value="1"/>
</dbReference>
<evidence type="ECO:0000313" key="4">
    <source>
        <dbReference type="Proteomes" id="UP000257039"/>
    </source>
</evidence>
<dbReference type="RefSeq" id="WP_094787534.1">
    <property type="nucleotide sequence ID" value="NZ_NDXW01000001.1"/>
</dbReference>
<dbReference type="Gene3D" id="3.40.50.720">
    <property type="entry name" value="NAD(P)-binding Rossmann-like Domain"/>
    <property type="match status" value="1"/>
</dbReference>
<comment type="similarity">
    <text evidence="1">Belongs to the short-chain dehydrogenases/reductases (SDR) family.</text>
</comment>
<reference evidence="3 4" key="1">
    <citation type="submission" date="2017-04" db="EMBL/GenBank/DDBJ databases">
        <title>Draft genome sequence of Zooshikella ganghwensis VG4 isolated from Red Sea sediments.</title>
        <authorList>
            <person name="Rehman Z."/>
            <person name="Alam I."/>
            <person name="Kamau A."/>
            <person name="Bajic V."/>
            <person name="Leiknes T."/>
        </authorList>
    </citation>
    <scope>NUCLEOTIDE SEQUENCE [LARGE SCALE GENOMIC DNA]</scope>
    <source>
        <strain evidence="3 4">VG4</strain>
    </source>
</reference>
<sequence length="232" mass="25200">MFYTVNCRVQRFLQEGATVVIFARNKDELEIAVNQLGDRCFAFQGSVTSQEDLTKLYRYVHKEFGKLDIIFANAGQGEFTQLDVVTEDHFDRMFNVNTKGVFFTVQQALPYLSSGASIVINASISGIKGFQQLEAYSASKVAARSLARTLSADLACKGIRINAISPGLIDTPIHTKMGVDGENVREGARQAIPLGRIGKPEDVANAVAFLASDEAAYIVGIDLIVDGGLTQV</sequence>
<evidence type="ECO:0000313" key="3">
    <source>
        <dbReference type="EMBL" id="RDH44370.1"/>
    </source>
</evidence>
<evidence type="ECO:0000256" key="2">
    <source>
        <dbReference type="ARBA" id="ARBA00023002"/>
    </source>
</evidence>
<organism evidence="3 4">
    <name type="scientific">Zooshikella ganghwensis</name>
    <dbReference type="NCBI Taxonomy" id="202772"/>
    <lineage>
        <taxon>Bacteria</taxon>
        <taxon>Pseudomonadati</taxon>
        <taxon>Pseudomonadota</taxon>
        <taxon>Gammaproteobacteria</taxon>
        <taxon>Oceanospirillales</taxon>
        <taxon>Zooshikellaceae</taxon>
        <taxon>Zooshikella</taxon>
    </lineage>
</organism>
<dbReference type="InterPro" id="IPR020904">
    <property type="entry name" value="Sc_DH/Rdtase_CS"/>
</dbReference>
<protein>
    <submittedName>
        <fullName evidence="3">SDR family oxidoreductase</fullName>
    </submittedName>
</protein>
<evidence type="ECO:0000256" key="1">
    <source>
        <dbReference type="ARBA" id="ARBA00006484"/>
    </source>
</evidence>
<dbReference type="Pfam" id="PF13561">
    <property type="entry name" value="adh_short_C2"/>
    <property type="match status" value="1"/>
</dbReference>
<dbReference type="InterPro" id="IPR002347">
    <property type="entry name" value="SDR_fam"/>
</dbReference>
<keyword evidence="2" id="KW-0560">Oxidoreductase</keyword>
<dbReference type="EMBL" id="NDXW01000001">
    <property type="protein sequence ID" value="RDH44370.1"/>
    <property type="molecule type" value="Genomic_DNA"/>
</dbReference>
<proteinExistence type="inferred from homology"/>
<name>A0A4P9VQN9_9GAMM</name>
<comment type="caution">
    <text evidence="3">The sequence shown here is derived from an EMBL/GenBank/DDBJ whole genome shotgun (WGS) entry which is preliminary data.</text>
</comment>
<gene>
    <name evidence="3" type="ORF">B9G39_13465</name>
</gene>
<dbReference type="PRINTS" id="PR00081">
    <property type="entry name" value="GDHRDH"/>
</dbReference>
<dbReference type="GO" id="GO:0016491">
    <property type="term" value="F:oxidoreductase activity"/>
    <property type="evidence" value="ECO:0007669"/>
    <property type="project" value="UniProtKB-KW"/>
</dbReference>
<dbReference type="PANTHER" id="PTHR43639">
    <property type="entry name" value="OXIDOREDUCTASE, SHORT-CHAIN DEHYDROGENASE/REDUCTASE FAMILY (AFU_ORTHOLOGUE AFUA_5G02870)"/>
    <property type="match status" value="1"/>
</dbReference>
<dbReference type="AlphaFoldDB" id="A0A4P9VQN9"/>
<dbReference type="InterPro" id="IPR036291">
    <property type="entry name" value="NAD(P)-bd_dom_sf"/>
</dbReference>
<dbReference type="CDD" id="cd05233">
    <property type="entry name" value="SDR_c"/>
    <property type="match status" value="1"/>
</dbReference>
<dbReference type="Proteomes" id="UP000257039">
    <property type="component" value="Unassembled WGS sequence"/>
</dbReference>
<keyword evidence="4" id="KW-1185">Reference proteome</keyword>
<dbReference type="PANTHER" id="PTHR43639:SF1">
    <property type="entry name" value="SHORT-CHAIN DEHYDROGENASE_REDUCTASE FAMILY PROTEIN"/>
    <property type="match status" value="1"/>
</dbReference>
<dbReference type="FunFam" id="3.40.50.720:FF:000084">
    <property type="entry name" value="Short-chain dehydrogenase reductase"/>
    <property type="match status" value="1"/>
</dbReference>